<reference evidence="1 2" key="1">
    <citation type="submission" date="2017-03" db="EMBL/GenBank/DDBJ databases">
        <title>Lifting the veil on microbial sulfur biogeochemistry in mining wastewaters.</title>
        <authorList>
            <person name="Kantor R.S."/>
            <person name="Colenbrander Nelson T."/>
            <person name="Marshall S."/>
            <person name="Bennett D."/>
            <person name="Apte S."/>
            <person name="Camacho D."/>
            <person name="Thomas B.C."/>
            <person name="Warren L.A."/>
            <person name="Banfield J.F."/>
        </authorList>
    </citation>
    <scope>NUCLEOTIDE SEQUENCE [LARGE SCALE GENOMIC DNA]</scope>
    <source>
        <strain evidence="1">32-67-7</strain>
    </source>
</reference>
<name>A0A258CZ79_CAUVI</name>
<evidence type="ECO:0000313" key="2">
    <source>
        <dbReference type="Proteomes" id="UP000215616"/>
    </source>
</evidence>
<organism evidence="1 2">
    <name type="scientific">Caulobacter vibrioides</name>
    <name type="common">Caulobacter crescentus</name>
    <dbReference type="NCBI Taxonomy" id="155892"/>
    <lineage>
        <taxon>Bacteria</taxon>
        <taxon>Pseudomonadati</taxon>
        <taxon>Pseudomonadota</taxon>
        <taxon>Alphaproteobacteria</taxon>
        <taxon>Caulobacterales</taxon>
        <taxon>Caulobacteraceae</taxon>
        <taxon>Caulobacter</taxon>
    </lineage>
</organism>
<comment type="caution">
    <text evidence="1">The sequence shown here is derived from an EMBL/GenBank/DDBJ whole genome shotgun (WGS) entry which is preliminary data.</text>
</comment>
<dbReference type="Proteomes" id="UP000215616">
    <property type="component" value="Unassembled WGS sequence"/>
</dbReference>
<gene>
    <name evidence="1" type="ORF">B7Z12_15205</name>
</gene>
<proteinExistence type="predicted"/>
<protein>
    <submittedName>
        <fullName evidence="1">Uncharacterized protein</fullName>
    </submittedName>
</protein>
<evidence type="ECO:0000313" key="1">
    <source>
        <dbReference type="EMBL" id="OYX00940.1"/>
    </source>
</evidence>
<dbReference type="EMBL" id="NCDQ01000277">
    <property type="protein sequence ID" value="OYX00940.1"/>
    <property type="molecule type" value="Genomic_DNA"/>
</dbReference>
<dbReference type="AlphaFoldDB" id="A0A258CZ79"/>
<accession>A0A258CZ79</accession>
<sequence>MRSRRVPKLNSKGKAGAENQSAISRRLAISAVAITPLITSLIPGSATGDPNLAICQQWIAMDVEHRQLLAEWGTLEGWLIKNRRWFRLSPYDRAAVPEGARLSQIEARLDVLETESNALLRAMRPAPAKSVEAIIANLSVAGRLIFEEDHPEAHGLIVRAVRDLAKLGAPK</sequence>